<protein>
    <submittedName>
        <fullName evidence="2">Uncharacterized protein</fullName>
    </submittedName>
</protein>
<dbReference type="AlphaFoldDB" id="A0A0V0Q7F0"/>
<gene>
    <name evidence="2" type="ORF">PPERSA_05991</name>
</gene>
<evidence type="ECO:0000313" key="3">
    <source>
        <dbReference type="Proteomes" id="UP000054937"/>
    </source>
</evidence>
<name>A0A0V0Q7F0_PSEPJ</name>
<reference evidence="2 3" key="1">
    <citation type="journal article" date="2015" name="Sci. Rep.">
        <title>Genome of the facultative scuticociliatosis pathogen Pseudocohnilembus persalinus provides insight into its virulence through horizontal gene transfer.</title>
        <authorList>
            <person name="Xiong J."/>
            <person name="Wang G."/>
            <person name="Cheng J."/>
            <person name="Tian M."/>
            <person name="Pan X."/>
            <person name="Warren A."/>
            <person name="Jiang C."/>
            <person name="Yuan D."/>
            <person name="Miao W."/>
        </authorList>
    </citation>
    <scope>NUCLEOTIDE SEQUENCE [LARGE SCALE GENOMIC DNA]</scope>
    <source>
        <strain evidence="2">36N120E</strain>
    </source>
</reference>
<keyword evidence="3" id="KW-1185">Reference proteome</keyword>
<dbReference type="Proteomes" id="UP000054937">
    <property type="component" value="Unassembled WGS sequence"/>
</dbReference>
<evidence type="ECO:0000256" key="1">
    <source>
        <dbReference type="SAM" id="Coils"/>
    </source>
</evidence>
<organism evidence="2 3">
    <name type="scientific">Pseudocohnilembus persalinus</name>
    <name type="common">Ciliate</name>
    <dbReference type="NCBI Taxonomy" id="266149"/>
    <lineage>
        <taxon>Eukaryota</taxon>
        <taxon>Sar</taxon>
        <taxon>Alveolata</taxon>
        <taxon>Ciliophora</taxon>
        <taxon>Intramacronucleata</taxon>
        <taxon>Oligohymenophorea</taxon>
        <taxon>Scuticociliatia</taxon>
        <taxon>Philasterida</taxon>
        <taxon>Pseudocohnilembidae</taxon>
        <taxon>Pseudocohnilembus</taxon>
    </lineage>
</organism>
<evidence type="ECO:0000313" key="2">
    <source>
        <dbReference type="EMBL" id="KRW98095.1"/>
    </source>
</evidence>
<keyword evidence="1" id="KW-0175">Coiled coil</keyword>
<dbReference type="InParanoid" id="A0A0V0Q7F0"/>
<comment type="caution">
    <text evidence="2">The sequence shown here is derived from an EMBL/GenBank/DDBJ whole genome shotgun (WGS) entry which is preliminary data.</text>
</comment>
<dbReference type="EMBL" id="LDAU01000275">
    <property type="protein sequence ID" value="KRW98095.1"/>
    <property type="molecule type" value="Genomic_DNA"/>
</dbReference>
<proteinExistence type="predicted"/>
<sequence length="147" mass="18278">MYKRIVKNYRTVEQEEDLEDINIQNEELDKIKNKELLQQIDQITAANTKKQEKFYQQKYSQQNEQEEEKQEKIKQHFCTLCNEHTEYNQKSLDKHLESDLHQKNFNKFKKRYRQFIRNFRNKHLKNPINPRKNLDKLKLFRKSINFE</sequence>
<accession>A0A0V0Q7F0</accession>
<feature type="coiled-coil region" evidence="1">
    <location>
        <begin position="33"/>
        <end position="76"/>
    </location>
</feature>